<proteinExistence type="predicted"/>
<evidence type="ECO:0000313" key="1">
    <source>
        <dbReference type="EMBL" id="KAK7488530.1"/>
    </source>
</evidence>
<name>A0ABD0KP04_9CAEN</name>
<sequence length="102" mass="11976">MLLMSARKYSCVKCHLLFLPRINCRLKRRLWSSRITFRFVHHFCVLRVAPVQLLQASRWRMVVKGNKNINEAGLMVFFCDKHISADSKSFTGRVQSTKDSEM</sequence>
<protein>
    <submittedName>
        <fullName evidence="1">Uncharacterized protein</fullName>
    </submittedName>
</protein>
<gene>
    <name evidence="1" type="ORF">BaRGS_00020147</name>
</gene>
<dbReference type="EMBL" id="JACVVK020000149">
    <property type="protein sequence ID" value="KAK7488530.1"/>
    <property type="molecule type" value="Genomic_DNA"/>
</dbReference>
<reference evidence="1 2" key="1">
    <citation type="journal article" date="2023" name="Sci. Data">
        <title>Genome assembly of the Korean intertidal mud-creeper Batillaria attramentaria.</title>
        <authorList>
            <person name="Patra A.K."/>
            <person name="Ho P.T."/>
            <person name="Jun S."/>
            <person name="Lee S.J."/>
            <person name="Kim Y."/>
            <person name="Won Y.J."/>
        </authorList>
    </citation>
    <scope>NUCLEOTIDE SEQUENCE [LARGE SCALE GENOMIC DNA]</scope>
    <source>
        <strain evidence="1">Wonlab-2016</strain>
    </source>
</reference>
<dbReference type="Proteomes" id="UP001519460">
    <property type="component" value="Unassembled WGS sequence"/>
</dbReference>
<evidence type="ECO:0000313" key="2">
    <source>
        <dbReference type="Proteomes" id="UP001519460"/>
    </source>
</evidence>
<comment type="caution">
    <text evidence="1">The sequence shown here is derived from an EMBL/GenBank/DDBJ whole genome shotgun (WGS) entry which is preliminary data.</text>
</comment>
<dbReference type="AlphaFoldDB" id="A0ABD0KP04"/>
<accession>A0ABD0KP04</accession>
<keyword evidence="2" id="KW-1185">Reference proteome</keyword>
<organism evidence="1 2">
    <name type="scientific">Batillaria attramentaria</name>
    <dbReference type="NCBI Taxonomy" id="370345"/>
    <lineage>
        <taxon>Eukaryota</taxon>
        <taxon>Metazoa</taxon>
        <taxon>Spiralia</taxon>
        <taxon>Lophotrochozoa</taxon>
        <taxon>Mollusca</taxon>
        <taxon>Gastropoda</taxon>
        <taxon>Caenogastropoda</taxon>
        <taxon>Sorbeoconcha</taxon>
        <taxon>Cerithioidea</taxon>
        <taxon>Batillariidae</taxon>
        <taxon>Batillaria</taxon>
    </lineage>
</organism>